<proteinExistence type="predicted"/>
<keyword evidence="2" id="KW-1185">Reference proteome</keyword>
<evidence type="ECO:0008006" key="3">
    <source>
        <dbReference type="Google" id="ProtNLM"/>
    </source>
</evidence>
<comment type="caution">
    <text evidence="1">The sequence shown here is derived from an EMBL/GenBank/DDBJ whole genome shotgun (WGS) entry which is preliminary data.</text>
</comment>
<dbReference type="EMBL" id="JAKVQD010000001">
    <property type="protein sequence ID" value="MCH4552067.1"/>
    <property type="molecule type" value="Genomic_DNA"/>
</dbReference>
<evidence type="ECO:0000313" key="1">
    <source>
        <dbReference type="EMBL" id="MCH4552067.1"/>
    </source>
</evidence>
<evidence type="ECO:0000313" key="2">
    <source>
        <dbReference type="Proteomes" id="UP001156141"/>
    </source>
</evidence>
<protein>
    <recommendedName>
        <fullName evidence="3">SPOR domain-containing protein</fullName>
    </recommendedName>
</protein>
<reference evidence="1" key="1">
    <citation type="submission" date="2022-02" db="EMBL/GenBank/DDBJ databases">
        <title>Aestuariibaculum sp., a marine bacterium isolated from sediment in Guangxi.</title>
        <authorList>
            <person name="Ying J."/>
        </authorList>
    </citation>
    <scope>NUCLEOTIDE SEQUENCE</scope>
    <source>
        <strain evidence="1">L182</strain>
    </source>
</reference>
<gene>
    <name evidence="1" type="ORF">MKW35_05505</name>
</gene>
<name>A0ABS9RGN0_9FLAO</name>
<sequence>MKQLICLKIAILFCGNLIFSQVGLEFHPNKQFYLKGNSALTGNTILGVDAQNPYHDTTEINDSFSLVYIDIDQDSTTFSSSSADLLFEKNSKIAYAALYWSATYPFEFGEKKKSNHEIIYQGDPNRDQNINSVLLKTPTSNTYLPITGGIIFDSYEQDIFKYNTPYVCYADVTKLLQETSQVNGTYTVANIKAAQGYISGGSSGGWLLYVIYKSETETPKYFTTYNGLIGVESDPATIYFNNFKTPAKGNIKTSLSIATLEGDRRITSDYCAILDSDSNNFINLKSNDREENNFFNSSITINSETDISRNPNSTNTLGFDLVKIDVPNENNAILKPNSTETAIQLSTKVDRYYPFFIAFETEISTDYYLSKQNNFIASTENTPINTFDTVSSNISENTISETPETLTYSTDISEAKKLEIDKKINASTPVTVPNLEKGYYLVTNVFKNKIHTTNWITFLNEKGYRPNYYINPENNWYYVYIQSNSNPYPIFIEKEKLSQEDYFKGLWVAKINY</sequence>
<dbReference type="RefSeq" id="WP_240572386.1">
    <property type="nucleotide sequence ID" value="NZ_CP136709.1"/>
</dbReference>
<accession>A0ABS9RGN0</accession>
<organism evidence="1 2">
    <name type="scientific">Aestuariibaculum lutulentum</name>
    <dbReference type="NCBI Taxonomy" id="2920935"/>
    <lineage>
        <taxon>Bacteria</taxon>
        <taxon>Pseudomonadati</taxon>
        <taxon>Bacteroidota</taxon>
        <taxon>Flavobacteriia</taxon>
        <taxon>Flavobacteriales</taxon>
        <taxon>Flavobacteriaceae</taxon>
    </lineage>
</organism>
<dbReference type="Proteomes" id="UP001156141">
    <property type="component" value="Unassembled WGS sequence"/>
</dbReference>